<evidence type="ECO:0000313" key="3">
    <source>
        <dbReference type="Proteomes" id="UP000324241"/>
    </source>
</evidence>
<keyword evidence="1" id="KW-0472">Membrane</keyword>
<protein>
    <submittedName>
        <fullName evidence="2">Uncharacterized protein</fullName>
    </submittedName>
</protein>
<dbReference type="Proteomes" id="UP000324241">
    <property type="component" value="Unassembled WGS sequence"/>
</dbReference>
<keyword evidence="1" id="KW-1133">Transmembrane helix</keyword>
<dbReference type="GeneID" id="54333378"/>
<proteinExistence type="predicted"/>
<evidence type="ECO:0000256" key="1">
    <source>
        <dbReference type="SAM" id="Phobius"/>
    </source>
</evidence>
<organism evidence="2 3">
    <name type="scientific">Aspergillus tanneri</name>
    <dbReference type="NCBI Taxonomy" id="1220188"/>
    <lineage>
        <taxon>Eukaryota</taxon>
        <taxon>Fungi</taxon>
        <taxon>Dikarya</taxon>
        <taxon>Ascomycota</taxon>
        <taxon>Pezizomycotina</taxon>
        <taxon>Eurotiomycetes</taxon>
        <taxon>Eurotiomycetidae</taxon>
        <taxon>Eurotiales</taxon>
        <taxon>Aspergillaceae</taxon>
        <taxon>Aspergillus</taxon>
        <taxon>Aspergillus subgen. Circumdati</taxon>
    </lineage>
</organism>
<name>A0A5M9M4P5_9EURO</name>
<keyword evidence="1" id="KW-0812">Transmembrane</keyword>
<dbReference type="AlphaFoldDB" id="A0A5M9M4P5"/>
<feature type="transmembrane region" description="Helical" evidence="1">
    <location>
        <begin position="81"/>
        <end position="103"/>
    </location>
</feature>
<accession>A0A5M9M4P5</accession>
<reference evidence="2 3" key="1">
    <citation type="submission" date="2019-08" db="EMBL/GenBank/DDBJ databases">
        <title>The genome sequence of a newly discovered highly antifungal drug resistant Aspergillus species, Aspergillus tanneri NIH 1004.</title>
        <authorList>
            <person name="Mounaud S."/>
            <person name="Singh I."/>
            <person name="Joardar V."/>
            <person name="Pakala S."/>
            <person name="Pakala S."/>
            <person name="Venepally P."/>
            <person name="Chung J.K."/>
            <person name="Losada L."/>
            <person name="Nierman W.C."/>
        </authorList>
    </citation>
    <scope>NUCLEOTIDE SEQUENCE [LARGE SCALE GENOMIC DNA]</scope>
    <source>
        <strain evidence="2 3">NIH1004</strain>
    </source>
</reference>
<dbReference type="EMBL" id="QUQM01000008">
    <property type="protein sequence ID" value="KAA8641738.1"/>
    <property type="molecule type" value="Genomic_DNA"/>
</dbReference>
<comment type="caution">
    <text evidence="2">The sequence shown here is derived from an EMBL/GenBank/DDBJ whole genome shotgun (WGS) entry which is preliminary data.</text>
</comment>
<evidence type="ECO:0000313" key="2">
    <source>
        <dbReference type="EMBL" id="KAA8641738.1"/>
    </source>
</evidence>
<dbReference type="RefSeq" id="XP_033421100.1">
    <property type="nucleotide sequence ID" value="XM_033575245.1"/>
</dbReference>
<sequence>MNTQQRYKDFEDTGFTIEGTTHYQYRLLGHLHAKIIVITASVTTNVSTTQPLTAPLTSPSEYSLYTNCLGTSRVHLPNVLVAYYGLVVAVASSGACFVTPVAAEPTA</sequence>
<gene>
    <name evidence="2" type="ORF">ATNIH1004_010677</name>
</gene>